<reference evidence="1 2" key="2">
    <citation type="journal article" date="2022" name="Mol. Ecol. Resour.">
        <title>The genomes of chicory, endive, great burdock and yacon provide insights into Asteraceae paleo-polyploidization history and plant inulin production.</title>
        <authorList>
            <person name="Fan W."/>
            <person name="Wang S."/>
            <person name="Wang H."/>
            <person name="Wang A."/>
            <person name="Jiang F."/>
            <person name="Liu H."/>
            <person name="Zhao H."/>
            <person name="Xu D."/>
            <person name="Zhang Y."/>
        </authorList>
    </citation>
    <scope>NUCLEOTIDE SEQUENCE [LARGE SCALE GENOMIC DNA]</scope>
    <source>
        <strain evidence="2">cv. Punajuju</strain>
        <tissue evidence="1">Leaves</tissue>
    </source>
</reference>
<proteinExistence type="predicted"/>
<accession>A0ACB8ZQE3</accession>
<name>A0ACB8ZQE3_CICIN</name>
<organism evidence="1 2">
    <name type="scientific">Cichorium intybus</name>
    <name type="common">Chicory</name>
    <dbReference type="NCBI Taxonomy" id="13427"/>
    <lineage>
        <taxon>Eukaryota</taxon>
        <taxon>Viridiplantae</taxon>
        <taxon>Streptophyta</taxon>
        <taxon>Embryophyta</taxon>
        <taxon>Tracheophyta</taxon>
        <taxon>Spermatophyta</taxon>
        <taxon>Magnoliopsida</taxon>
        <taxon>eudicotyledons</taxon>
        <taxon>Gunneridae</taxon>
        <taxon>Pentapetalae</taxon>
        <taxon>asterids</taxon>
        <taxon>campanulids</taxon>
        <taxon>Asterales</taxon>
        <taxon>Asteraceae</taxon>
        <taxon>Cichorioideae</taxon>
        <taxon>Cichorieae</taxon>
        <taxon>Cichoriinae</taxon>
        <taxon>Cichorium</taxon>
    </lineage>
</organism>
<reference evidence="2" key="1">
    <citation type="journal article" date="2022" name="Mol. Ecol. Resour.">
        <title>The genomes of chicory, endive, great burdock and yacon provide insights into Asteraceae palaeo-polyploidization history and plant inulin production.</title>
        <authorList>
            <person name="Fan W."/>
            <person name="Wang S."/>
            <person name="Wang H."/>
            <person name="Wang A."/>
            <person name="Jiang F."/>
            <person name="Liu H."/>
            <person name="Zhao H."/>
            <person name="Xu D."/>
            <person name="Zhang Y."/>
        </authorList>
    </citation>
    <scope>NUCLEOTIDE SEQUENCE [LARGE SCALE GENOMIC DNA]</scope>
    <source>
        <strain evidence="2">cv. Punajuju</strain>
    </source>
</reference>
<evidence type="ECO:0000313" key="2">
    <source>
        <dbReference type="Proteomes" id="UP001055811"/>
    </source>
</evidence>
<comment type="caution">
    <text evidence="1">The sequence shown here is derived from an EMBL/GenBank/DDBJ whole genome shotgun (WGS) entry which is preliminary data.</text>
</comment>
<keyword evidence="2" id="KW-1185">Reference proteome</keyword>
<protein>
    <submittedName>
        <fullName evidence="1">Uncharacterized protein</fullName>
    </submittedName>
</protein>
<gene>
    <name evidence="1" type="ORF">L2E82_43923</name>
</gene>
<dbReference type="EMBL" id="CM042016">
    <property type="protein sequence ID" value="KAI3699536.1"/>
    <property type="molecule type" value="Genomic_DNA"/>
</dbReference>
<evidence type="ECO:0000313" key="1">
    <source>
        <dbReference type="EMBL" id="KAI3699536.1"/>
    </source>
</evidence>
<sequence>MNSVKEGSMDFEPLDCAFSSGWKAESVVADIVCPLGYRSILDMLLNATGDVVSDMHCRLDSPDKLNSSLFLNHHIGNNNR</sequence>
<dbReference type="Proteomes" id="UP001055811">
    <property type="component" value="Linkage Group LG08"/>
</dbReference>